<evidence type="ECO:0000259" key="3">
    <source>
        <dbReference type="PROSITE" id="PS51186"/>
    </source>
</evidence>
<comment type="caution">
    <text evidence="4">The sequence shown here is derived from an EMBL/GenBank/DDBJ whole genome shotgun (WGS) entry which is preliminary data.</text>
</comment>
<keyword evidence="1" id="KW-0808">Transferase</keyword>
<dbReference type="EMBL" id="JACHJQ010000001">
    <property type="protein sequence ID" value="MBB4904601.1"/>
    <property type="molecule type" value="Genomic_DNA"/>
</dbReference>
<reference evidence="4 5" key="1">
    <citation type="submission" date="2020-08" db="EMBL/GenBank/DDBJ databases">
        <title>Genomic Encyclopedia of Type Strains, Phase III (KMG-III): the genomes of soil and plant-associated and newly described type strains.</title>
        <authorList>
            <person name="Whitman W."/>
        </authorList>
    </citation>
    <scope>NUCLEOTIDE SEQUENCE [LARGE SCALE GENOMIC DNA]</scope>
    <source>
        <strain evidence="4 5">CECT 8960</strain>
    </source>
</reference>
<evidence type="ECO:0000313" key="5">
    <source>
        <dbReference type="Proteomes" id="UP000520767"/>
    </source>
</evidence>
<dbReference type="GO" id="GO:0005840">
    <property type="term" value="C:ribosome"/>
    <property type="evidence" value="ECO:0007669"/>
    <property type="project" value="UniProtKB-KW"/>
</dbReference>
<proteinExistence type="predicted"/>
<name>A0A7W7Q0K9_9PSEU</name>
<evidence type="ECO:0000256" key="1">
    <source>
        <dbReference type="ARBA" id="ARBA00022679"/>
    </source>
</evidence>
<keyword evidence="4" id="KW-0687">Ribonucleoprotein</keyword>
<dbReference type="SUPFAM" id="SSF55729">
    <property type="entry name" value="Acyl-CoA N-acyltransferases (Nat)"/>
    <property type="match status" value="1"/>
</dbReference>
<dbReference type="Pfam" id="PF00583">
    <property type="entry name" value="Acetyltransf_1"/>
    <property type="match status" value="1"/>
</dbReference>
<feature type="domain" description="N-acetyltransferase" evidence="3">
    <location>
        <begin position="11"/>
        <end position="175"/>
    </location>
</feature>
<evidence type="ECO:0000256" key="2">
    <source>
        <dbReference type="ARBA" id="ARBA00023315"/>
    </source>
</evidence>
<evidence type="ECO:0000313" key="4">
    <source>
        <dbReference type="EMBL" id="MBB4904601.1"/>
    </source>
</evidence>
<dbReference type="Gene3D" id="3.40.630.30">
    <property type="match status" value="1"/>
</dbReference>
<organism evidence="4 5">
    <name type="scientific">Actinophytocola algeriensis</name>
    <dbReference type="NCBI Taxonomy" id="1768010"/>
    <lineage>
        <taxon>Bacteria</taxon>
        <taxon>Bacillati</taxon>
        <taxon>Actinomycetota</taxon>
        <taxon>Actinomycetes</taxon>
        <taxon>Pseudonocardiales</taxon>
        <taxon>Pseudonocardiaceae</taxon>
    </lineage>
</organism>
<dbReference type="PROSITE" id="PS51186">
    <property type="entry name" value="GNAT"/>
    <property type="match status" value="1"/>
</dbReference>
<dbReference type="GO" id="GO:0016747">
    <property type="term" value="F:acyltransferase activity, transferring groups other than amino-acyl groups"/>
    <property type="evidence" value="ECO:0007669"/>
    <property type="project" value="InterPro"/>
</dbReference>
<dbReference type="PANTHER" id="PTHR43877">
    <property type="entry name" value="AMINOALKYLPHOSPHONATE N-ACETYLTRANSFERASE-RELATED-RELATED"/>
    <property type="match status" value="1"/>
</dbReference>
<gene>
    <name evidence="4" type="ORF">FHR82_000811</name>
</gene>
<accession>A0A7W7Q0K9</accession>
<dbReference type="RefSeq" id="WP_184808831.1">
    <property type="nucleotide sequence ID" value="NZ_JACHJQ010000001.1"/>
</dbReference>
<keyword evidence="5" id="KW-1185">Reference proteome</keyword>
<dbReference type="InterPro" id="IPR016181">
    <property type="entry name" value="Acyl_CoA_acyltransferase"/>
</dbReference>
<dbReference type="InterPro" id="IPR050832">
    <property type="entry name" value="Bact_Acetyltransf"/>
</dbReference>
<keyword evidence="2" id="KW-0012">Acyltransferase</keyword>
<dbReference type="CDD" id="cd04301">
    <property type="entry name" value="NAT_SF"/>
    <property type="match status" value="1"/>
</dbReference>
<keyword evidence="4" id="KW-0689">Ribosomal protein</keyword>
<sequence length="178" mass="21049">MVFRHSPDEPVLVREATQNDAKAIGEVHAEAWRVAHRDLFESHWLRRFTDERRRRWKSVMASRDFVRDTLLVAERGDRLVAFVYFGPVDYGVREGEIFDLYAHPTAWGSGVAWTLMDNTWELLVDARYRRIHLWTITGANRARHFYESFGFTQTTRTREVDFGDGRPVLEVEYLRSTR</sequence>
<dbReference type="InterPro" id="IPR000182">
    <property type="entry name" value="GNAT_dom"/>
</dbReference>
<dbReference type="Proteomes" id="UP000520767">
    <property type="component" value="Unassembled WGS sequence"/>
</dbReference>
<dbReference type="AlphaFoldDB" id="A0A7W7Q0K9"/>
<protein>
    <submittedName>
        <fullName evidence="4">Ribosomal protein S18 acetylase RimI-like enzyme</fullName>
    </submittedName>
</protein>